<dbReference type="AlphaFoldDB" id="A0A177VDE2"/>
<feature type="region of interest" description="Disordered" evidence="8">
    <location>
        <begin position="460"/>
        <end position="549"/>
    </location>
</feature>
<keyword evidence="5" id="KW-0805">Transcription regulation</keyword>
<feature type="compositionally biased region" description="Low complexity" evidence="8">
    <location>
        <begin position="193"/>
        <end position="216"/>
    </location>
</feature>
<dbReference type="GO" id="GO:0045944">
    <property type="term" value="P:positive regulation of transcription by RNA polymerase II"/>
    <property type="evidence" value="ECO:0007669"/>
    <property type="project" value="TreeGrafter"/>
</dbReference>
<dbReference type="PROSITE" id="PS50114">
    <property type="entry name" value="GATA_ZN_FINGER_2"/>
    <property type="match status" value="2"/>
</dbReference>
<evidence type="ECO:0000259" key="9">
    <source>
        <dbReference type="PROSITE" id="PS50114"/>
    </source>
</evidence>
<feature type="region of interest" description="Disordered" evidence="8">
    <location>
        <begin position="422"/>
        <end position="444"/>
    </location>
</feature>
<reference evidence="10" key="2">
    <citation type="journal article" date="2019" name="IMA Fungus">
        <title>Genome sequencing and comparison of five Tilletia species to identify candidate genes for the detection of regulated species infecting wheat.</title>
        <authorList>
            <person name="Nguyen H.D.T."/>
            <person name="Sultana T."/>
            <person name="Kesanakurti P."/>
            <person name="Hambleton S."/>
        </authorList>
    </citation>
    <scope>NUCLEOTIDE SEQUENCE</scope>
    <source>
        <strain evidence="10">DAOMC 238032</strain>
    </source>
</reference>
<dbReference type="InterPro" id="IPR013088">
    <property type="entry name" value="Znf_NHR/GATA"/>
</dbReference>
<evidence type="ECO:0000256" key="4">
    <source>
        <dbReference type="ARBA" id="ARBA00022833"/>
    </source>
</evidence>
<feature type="compositionally biased region" description="Gly residues" evidence="8">
    <location>
        <begin position="708"/>
        <end position="732"/>
    </location>
</feature>
<feature type="compositionally biased region" description="Low complexity" evidence="8">
    <location>
        <begin position="479"/>
        <end position="496"/>
    </location>
</feature>
<organism evidence="10 11">
    <name type="scientific">Tilletia caries</name>
    <name type="common">wheat bunt fungus</name>
    <dbReference type="NCBI Taxonomy" id="13290"/>
    <lineage>
        <taxon>Eukaryota</taxon>
        <taxon>Fungi</taxon>
        <taxon>Dikarya</taxon>
        <taxon>Basidiomycota</taxon>
        <taxon>Ustilaginomycotina</taxon>
        <taxon>Exobasidiomycetes</taxon>
        <taxon>Tilletiales</taxon>
        <taxon>Tilletiaceae</taxon>
        <taxon>Tilletia</taxon>
    </lineage>
</organism>
<feature type="region of interest" description="Disordered" evidence="8">
    <location>
        <begin position="1044"/>
        <end position="1074"/>
    </location>
</feature>
<reference evidence="10" key="1">
    <citation type="submission" date="2016-04" db="EMBL/GenBank/DDBJ databases">
        <authorList>
            <person name="Nguyen H.D."/>
            <person name="Kesanakurti P."/>
            <person name="Cullis J."/>
            <person name="Levesque C.A."/>
            <person name="Hambleton S."/>
        </authorList>
    </citation>
    <scope>NUCLEOTIDE SEQUENCE</scope>
    <source>
        <strain evidence="10">DAOMC 238032</strain>
    </source>
</reference>
<evidence type="ECO:0000313" key="11">
    <source>
        <dbReference type="Proteomes" id="UP000077671"/>
    </source>
</evidence>
<dbReference type="InterPro" id="IPR039355">
    <property type="entry name" value="Transcription_factor_GATA"/>
</dbReference>
<feature type="region of interest" description="Disordered" evidence="8">
    <location>
        <begin position="795"/>
        <end position="825"/>
    </location>
</feature>
<feature type="region of interest" description="Disordered" evidence="8">
    <location>
        <begin position="586"/>
        <end position="622"/>
    </location>
</feature>
<dbReference type="GO" id="GO:0005634">
    <property type="term" value="C:nucleus"/>
    <property type="evidence" value="ECO:0007669"/>
    <property type="project" value="UniProtKB-SubCell"/>
</dbReference>
<dbReference type="InterPro" id="IPR013860">
    <property type="entry name" value="AreA_GATA"/>
</dbReference>
<evidence type="ECO:0000256" key="6">
    <source>
        <dbReference type="ARBA" id="ARBA00023163"/>
    </source>
</evidence>
<comment type="subcellular location">
    <subcellularLocation>
        <location evidence="1">Nucleus</location>
    </subcellularLocation>
</comment>
<dbReference type="SMART" id="SM00401">
    <property type="entry name" value="ZnF_GATA"/>
    <property type="match status" value="2"/>
</dbReference>
<feature type="region of interest" description="Disordered" evidence="8">
    <location>
        <begin position="136"/>
        <end position="220"/>
    </location>
</feature>
<keyword evidence="4" id="KW-0862">Zinc</keyword>
<dbReference type="PRINTS" id="PR00619">
    <property type="entry name" value="GATAZNFINGER"/>
</dbReference>
<evidence type="ECO:0000256" key="1">
    <source>
        <dbReference type="ARBA" id="ARBA00004123"/>
    </source>
</evidence>
<feature type="domain" description="GATA-type" evidence="9">
    <location>
        <begin position="541"/>
        <end position="595"/>
    </location>
</feature>
<feature type="compositionally biased region" description="Low complexity" evidence="8">
    <location>
        <begin position="963"/>
        <end position="981"/>
    </location>
</feature>
<dbReference type="PROSITE" id="PS00344">
    <property type="entry name" value="GATA_ZN_FINGER_1"/>
    <property type="match status" value="1"/>
</dbReference>
<dbReference type="GO" id="GO:0000981">
    <property type="term" value="F:DNA-binding transcription factor activity, RNA polymerase II-specific"/>
    <property type="evidence" value="ECO:0007669"/>
    <property type="project" value="TreeGrafter"/>
</dbReference>
<dbReference type="GO" id="GO:0008270">
    <property type="term" value="F:zinc ion binding"/>
    <property type="evidence" value="ECO:0007669"/>
    <property type="project" value="UniProtKB-KW"/>
</dbReference>
<dbReference type="FunFam" id="3.30.50.10:FF:000007">
    <property type="entry name" value="Nitrogen regulatory AreA, N-terminal"/>
    <property type="match status" value="1"/>
</dbReference>
<keyword evidence="7" id="KW-0539">Nucleus</keyword>
<feature type="region of interest" description="Disordered" evidence="8">
    <location>
        <begin position="931"/>
        <end position="987"/>
    </location>
</feature>
<dbReference type="Proteomes" id="UP000077671">
    <property type="component" value="Unassembled WGS sequence"/>
</dbReference>
<protein>
    <recommendedName>
        <fullName evidence="9">GATA-type domain-containing protein</fullName>
    </recommendedName>
</protein>
<feature type="compositionally biased region" description="Low complexity" evidence="8">
    <location>
        <begin position="1046"/>
        <end position="1058"/>
    </location>
</feature>
<accession>A0A177VDE2</accession>
<feature type="compositionally biased region" description="Gly residues" evidence="8">
    <location>
        <begin position="605"/>
        <end position="620"/>
    </location>
</feature>
<feature type="region of interest" description="Disordered" evidence="8">
    <location>
        <begin position="684"/>
        <end position="733"/>
    </location>
</feature>
<evidence type="ECO:0000256" key="2">
    <source>
        <dbReference type="ARBA" id="ARBA00022723"/>
    </source>
</evidence>
<dbReference type="Pfam" id="PF00320">
    <property type="entry name" value="GATA"/>
    <property type="match status" value="2"/>
</dbReference>
<dbReference type="Pfam" id="PF08550">
    <property type="entry name" value="GATA_AreA"/>
    <property type="match status" value="1"/>
</dbReference>
<dbReference type="EMBL" id="LWDD02000136">
    <property type="protein sequence ID" value="KAE8263503.1"/>
    <property type="molecule type" value="Genomic_DNA"/>
</dbReference>
<gene>
    <name evidence="10" type="ORF">A4X03_0g1632</name>
</gene>
<feature type="region of interest" description="Disordered" evidence="8">
    <location>
        <begin position="369"/>
        <end position="395"/>
    </location>
</feature>
<dbReference type="SUPFAM" id="SSF57716">
    <property type="entry name" value="Glucocorticoid receptor-like (DNA-binding domain)"/>
    <property type="match status" value="2"/>
</dbReference>
<keyword evidence="3" id="KW-0863">Zinc-finger</keyword>
<feature type="compositionally biased region" description="Polar residues" evidence="8">
    <location>
        <begin position="424"/>
        <end position="439"/>
    </location>
</feature>
<comment type="caution">
    <text evidence="10">The sequence shown here is derived from an EMBL/GenBank/DDBJ whole genome shotgun (WGS) entry which is preliminary data.</text>
</comment>
<sequence length="1074" mass="108821">MAAPLTLQVKGNKPFAPFSNLNSEQALIQVWQGVSKASQFLEQGKRLENLSWRLWSLQALGDDSDDIAVLNRGRVAGHILNRDKGAPALLPASGQPKAKCCKIDPSVPCVHKKSRGASRGALAAGPSVPLRATGYISVDSGNNTPTEPIASSSRTTLDAYPSASGFAQPPPQKPSQSLWPISNVSPHAHLAPSPFFSMGNGSSNNSNNAGPSAISGPQGVPSAAQMMLSALIDSLLSAGVAPAVAAQAVQNNPTGLMATLGYQPSFENFGMGSTSSTSHPPIGTGTLPSTPMDWSAGASGPLPANFDELARSSLADFFAGQQGEGAGQSLGGGGGGSFGLSDASALQQGMNLSMQPQSQPQQQSEWFNLAQGGSSSSPSASRPILDPPTDLSHVTGQTTYSAALRRSEPNLVTERRVNDLRQEAQMSMSTSDSPGTTMSPAMPEQSGSLVAAPFVADSAERRTFSSSKTNRKRASLDMGATGPAASSAKGKGKATAVQLQPDASSSKSKDSPGSKRGPLQTTNSSTRKAASTVASPAAPPDQAPPQCSNCGVKKTPLWRRCGEQHELLCNACGLYWAMHKTHRPEKLKHHRSGRNVGGEGDDDGFGGTGSGGGAGAGGGAISEDDGPETLCSNCGTSTTPLWRKDREGNTVCNACGLFMKLHGNARPVKMRADVIKKRVRYDNPLSPTGSGMSPLGAGAGQPGMLLGSPGGGLGPASGLGAGSGSGQGGAGVGHESMDLDVALANLHSSGPVLDTPPLSAQNLLSGFPSGMPHERTGSANSAAAATFAAFHPGSDTLGRLTTTGGAAPPGTSTSTPLSQTQAHTPTAFAQQHQHQHDAMSVQQRQRHEQEQWAQAAGFLLPHEPMGDGFNAFGQALWGCDPGVIGNWHASTSPNGGQAPVDGNVSAVGVGGAEEALNGGGQLAGGGIGGLNGHNMDSASPRTSTNFRIPGATMGRSGSGSIGGAQQQQQQQHASSAMSSPAIERGAATAARTSLPHLFDLATGGGSSSSGGGVSGTDFSRLHMSSPGVAVNSGGGSAEASRMQLYPTTSAAAPTASSSLLHTPSSMGGMESPQV</sequence>
<dbReference type="Gene3D" id="3.30.50.10">
    <property type="entry name" value="Erythroid Transcription Factor GATA-1, subunit A"/>
    <property type="match status" value="2"/>
</dbReference>
<feature type="compositionally biased region" description="Polar residues" evidence="8">
    <location>
        <begin position="174"/>
        <end position="185"/>
    </location>
</feature>
<feature type="compositionally biased region" description="Polar residues" evidence="8">
    <location>
        <begin position="934"/>
        <end position="946"/>
    </location>
</feature>
<evidence type="ECO:0000313" key="10">
    <source>
        <dbReference type="EMBL" id="KAE8263503.1"/>
    </source>
</evidence>
<name>A0A177VDE2_9BASI</name>
<evidence type="ECO:0000256" key="5">
    <source>
        <dbReference type="ARBA" id="ARBA00023015"/>
    </source>
</evidence>
<feature type="compositionally biased region" description="Polar residues" evidence="8">
    <location>
        <begin position="139"/>
        <end position="156"/>
    </location>
</feature>
<dbReference type="GO" id="GO:0000978">
    <property type="term" value="F:RNA polymerase II cis-regulatory region sequence-specific DNA binding"/>
    <property type="evidence" value="ECO:0007669"/>
    <property type="project" value="TreeGrafter"/>
</dbReference>
<dbReference type="CDD" id="cd00202">
    <property type="entry name" value="ZnF_GATA"/>
    <property type="match status" value="2"/>
</dbReference>
<dbReference type="PANTHER" id="PTHR10071:SF281">
    <property type="entry name" value="BOX A-BINDING FACTOR-RELATED"/>
    <property type="match status" value="1"/>
</dbReference>
<feature type="domain" description="GATA-type" evidence="9">
    <location>
        <begin position="625"/>
        <end position="678"/>
    </location>
</feature>
<keyword evidence="6" id="KW-0804">Transcription</keyword>
<proteinExistence type="predicted"/>
<feature type="compositionally biased region" description="Polar residues" evidence="8">
    <location>
        <begin position="519"/>
        <end position="528"/>
    </location>
</feature>
<dbReference type="InterPro" id="IPR000679">
    <property type="entry name" value="Znf_GATA"/>
</dbReference>
<evidence type="ECO:0000256" key="7">
    <source>
        <dbReference type="ARBA" id="ARBA00023242"/>
    </source>
</evidence>
<evidence type="ECO:0000256" key="8">
    <source>
        <dbReference type="SAM" id="MobiDB-lite"/>
    </source>
</evidence>
<dbReference type="PANTHER" id="PTHR10071">
    <property type="entry name" value="TRANSCRIPTION FACTOR GATA FAMILY MEMBER"/>
    <property type="match status" value="1"/>
</dbReference>
<dbReference type="GO" id="GO:0000122">
    <property type="term" value="P:negative regulation of transcription by RNA polymerase II"/>
    <property type="evidence" value="ECO:0007669"/>
    <property type="project" value="TreeGrafter"/>
</dbReference>
<feature type="region of interest" description="Disordered" evidence="8">
    <location>
        <begin position="271"/>
        <end position="300"/>
    </location>
</feature>
<evidence type="ECO:0000256" key="3">
    <source>
        <dbReference type="ARBA" id="ARBA00022771"/>
    </source>
</evidence>
<keyword evidence="2" id="KW-0479">Metal-binding</keyword>